<feature type="non-terminal residue" evidence="1">
    <location>
        <position position="1"/>
    </location>
</feature>
<dbReference type="Proteomes" id="UP000023152">
    <property type="component" value="Unassembled WGS sequence"/>
</dbReference>
<dbReference type="AlphaFoldDB" id="X6LAA4"/>
<dbReference type="Gene3D" id="2.60.120.380">
    <property type="match status" value="1"/>
</dbReference>
<sequence>NSFDKIEEPTVFLEFLQKRCEENSEKIELIINRELENRLLQVMNENSRAAMGCIHTCPYCGVKCALRDDGHKKHSALKHRLMGFKGTWQADSKGNKEFLTDCCDSNYNINDSRWKEVTTNTNERNNEYQEKDVALRERLAREGVTFGTLNFDLLWHSPNDLNLHVTCPCGSHIYFGSRQCNTCNGYLQIDMNAGSGAYDAINPVERVYFKGAKVGLYKLTVNLYSYGKSYNGRTGGTSDQFTLIVTDNDCVAKQKFSGVVSASERSINYEYNYSPGRTFNDHCSKVYPSWQIGMRDSTTEDFEYNNKCAIALGRIRDRLKKYYNL</sequence>
<keyword evidence="2" id="KW-1185">Reference proteome</keyword>
<comment type="caution">
    <text evidence="1">The sequence shown here is derived from an EMBL/GenBank/DDBJ whole genome shotgun (WGS) entry which is preliminary data.</text>
</comment>
<reference evidence="1 2" key="1">
    <citation type="journal article" date="2013" name="Curr. Biol.">
        <title>The Genome of the Foraminiferan Reticulomyxa filosa.</title>
        <authorList>
            <person name="Glockner G."/>
            <person name="Hulsmann N."/>
            <person name="Schleicher M."/>
            <person name="Noegel A.A."/>
            <person name="Eichinger L."/>
            <person name="Gallinger C."/>
            <person name="Pawlowski J."/>
            <person name="Sierra R."/>
            <person name="Euteneuer U."/>
            <person name="Pillet L."/>
            <person name="Moustafa A."/>
            <person name="Platzer M."/>
            <person name="Groth M."/>
            <person name="Szafranski K."/>
            <person name="Schliwa M."/>
        </authorList>
    </citation>
    <scope>NUCLEOTIDE SEQUENCE [LARGE SCALE GENOMIC DNA]</scope>
</reference>
<dbReference type="EMBL" id="ASPP01045364">
    <property type="protein sequence ID" value="ETN98942.1"/>
    <property type="molecule type" value="Genomic_DNA"/>
</dbReference>
<accession>X6LAA4</accession>
<organism evidence="1 2">
    <name type="scientific">Reticulomyxa filosa</name>
    <dbReference type="NCBI Taxonomy" id="46433"/>
    <lineage>
        <taxon>Eukaryota</taxon>
        <taxon>Sar</taxon>
        <taxon>Rhizaria</taxon>
        <taxon>Retaria</taxon>
        <taxon>Foraminifera</taxon>
        <taxon>Monothalamids</taxon>
        <taxon>Reticulomyxidae</taxon>
        <taxon>Reticulomyxa</taxon>
    </lineage>
</organism>
<evidence type="ECO:0000313" key="2">
    <source>
        <dbReference type="Proteomes" id="UP000023152"/>
    </source>
</evidence>
<gene>
    <name evidence="1" type="ORF">RFI_38545</name>
</gene>
<protein>
    <submittedName>
        <fullName evidence="1">Uncharacterized protein</fullName>
    </submittedName>
</protein>
<name>X6LAA4_RETFI</name>
<evidence type="ECO:0000313" key="1">
    <source>
        <dbReference type="EMBL" id="ETN98942.1"/>
    </source>
</evidence>
<proteinExistence type="predicted"/>
<dbReference type="OrthoDB" id="10687235at2759"/>